<comment type="caution">
    <text evidence="1">The sequence shown here is derived from an EMBL/GenBank/DDBJ whole genome shotgun (WGS) entry which is preliminary data.</text>
</comment>
<evidence type="ECO:0000313" key="2">
    <source>
        <dbReference type="Proteomes" id="UP000461768"/>
    </source>
</evidence>
<keyword evidence="2" id="KW-1185">Reference proteome</keyword>
<name>A0A7V7QMJ3_9FIRM</name>
<organism evidence="1 2">
    <name type="scientific">Candidatus Galacturonatibacter soehngenii</name>
    <dbReference type="NCBI Taxonomy" id="2307010"/>
    <lineage>
        <taxon>Bacteria</taxon>
        <taxon>Bacillati</taxon>
        <taxon>Bacillota</taxon>
        <taxon>Clostridia</taxon>
        <taxon>Lachnospirales</taxon>
        <taxon>Lachnospiraceae</taxon>
        <taxon>Candidatus Galacturonatibacter</taxon>
    </lineage>
</organism>
<protein>
    <submittedName>
        <fullName evidence="1">Uncharacterized protein</fullName>
    </submittedName>
</protein>
<reference evidence="1 2" key="1">
    <citation type="submission" date="2019-09" db="EMBL/GenBank/DDBJ databases">
        <authorList>
            <person name="Valk L.C."/>
        </authorList>
    </citation>
    <scope>NUCLEOTIDE SEQUENCE [LARGE SCALE GENOMIC DNA]</scope>
    <source>
        <strain evidence="1">GalUA</strain>
    </source>
</reference>
<dbReference type="Proteomes" id="UP000461768">
    <property type="component" value="Unassembled WGS sequence"/>
</dbReference>
<dbReference type="RefSeq" id="WP_151142928.1">
    <property type="nucleotide sequence ID" value="NZ_WAGX01000004.1"/>
</dbReference>
<dbReference type="EMBL" id="WAGX01000004">
    <property type="protein sequence ID" value="KAB1439906.1"/>
    <property type="molecule type" value="Genomic_DNA"/>
</dbReference>
<evidence type="ECO:0000313" key="1">
    <source>
        <dbReference type="EMBL" id="KAB1439906.1"/>
    </source>
</evidence>
<sequence>MAKDRETVCLYYVSLGVCKKHREASHKGYCQKCDKYIPRVKEKHINQKKRKLEKIRKEEIY</sequence>
<dbReference type="OrthoDB" id="2062503at2"/>
<accession>A0A7V7QMJ3</accession>
<gene>
    <name evidence="1" type="ORF">F7O84_05855</name>
</gene>
<reference evidence="1 2" key="2">
    <citation type="submission" date="2020-02" db="EMBL/GenBank/DDBJ databases">
        <title>Candidatus Galacturonibacter soehngenii shows hetero-acetogenic catabolism of galacturonic acid but lacks a canonical carbon monoxide dehydrogenase/acetyl-CoA synthase complex.</title>
        <authorList>
            <person name="Diender M."/>
            <person name="Stouten G.R."/>
            <person name="Petersen J.F."/>
            <person name="Nielsen P.H."/>
            <person name="Dueholm M.S."/>
            <person name="Pronk J.T."/>
            <person name="Van Loosdrecht M.C.M."/>
        </authorList>
    </citation>
    <scope>NUCLEOTIDE SEQUENCE [LARGE SCALE GENOMIC DNA]</scope>
    <source>
        <strain evidence="1">GalUA</strain>
    </source>
</reference>
<dbReference type="AlphaFoldDB" id="A0A7V7QMJ3"/>
<proteinExistence type="predicted"/>